<feature type="transmembrane region" description="Helical" evidence="8">
    <location>
        <begin position="46"/>
        <end position="68"/>
    </location>
</feature>
<evidence type="ECO:0000256" key="6">
    <source>
        <dbReference type="ARBA" id="ARBA00023136"/>
    </source>
</evidence>
<evidence type="ECO:0000313" key="9">
    <source>
        <dbReference type="EMBL" id="UWP80449.1"/>
    </source>
</evidence>
<evidence type="ECO:0000256" key="4">
    <source>
        <dbReference type="ARBA" id="ARBA00022692"/>
    </source>
</evidence>
<evidence type="ECO:0000256" key="1">
    <source>
        <dbReference type="ARBA" id="ARBA00004651"/>
    </source>
</evidence>
<accession>A0ABY5VTP6</accession>
<evidence type="ECO:0000256" key="3">
    <source>
        <dbReference type="ARBA" id="ARBA00022475"/>
    </source>
</evidence>
<dbReference type="RefSeq" id="WP_259858209.1">
    <property type="nucleotide sequence ID" value="NZ_BAAAST010000042.1"/>
</dbReference>
<dbReference type="Gene3D" id="1.20.1250.20">
    <property type="entry name" value="MFS general substrate transporter like domains"/>
    <property type="match status" value="1"/>
</dbReference>
<feature type="region of interest" description="Disordered" evidence="7">
    <location>
        <begin position="412"/>
        <end position="433"/>
    </location>
</feature>
<feature type="transmembrane region" description="Helical" evidence="8">
    <location>
        <begin position="294"/>
        <end position="315"/>
    </location>
</feature>
<keyword evidence="3" id="KW-1003">Cell membrane</keyword>
<evidence type="ECO:0000313" key="10">
    <source>
        <dbReference type="Proteomes" id="UP001059617"/>
    </source>
</evidence>
<keyword evidence="2" id="KW-0813">Transport</keyword>
<organism evidence="9 10">
    <name type="scientific">Dactylosporangium fulvum</name>
    <dbReference type="NCBI Taxonomy" id="53359"/>
    <lineage>
        <taxon>Bacteria</taxon>
        <taxon>Bacillati</taxon>
        <taxon>Actinomycetota</taxon>
        <taxon>Actinomycetes</taxon>
        <taxon>Micromonosporales</taxon>
        <taxon>Micromonosporaceae</taxon>
        <taxon>Dactylosporangium</taxon>
    </lineage>
</organism>
<dbReference type="InterPro" id="IPR036259">
    <property type="entry name" value="MFS_trans_sf"/>
</dbReference>
<dbReference type="PANTHER" id="PTHR23513:SF6">
    <property type="entry name" value="MAJOR FACILITATOR SUPERFAMILY ASSOCIATED DOMAIN-CONTAINING PROTEIN"/>
    <property type="match status" value="1"/>
</dbReference>
<protein>
    <submittedName>
        <fullName evidence="9">MFS transporter</fullName>
    </submittedName>
</protein>
<feature type="transmembrane region" description="Helical" evidence="8">
    <location>
        <begin position="350"/>
        <end position="374"/>
    </location>
</feature>
<keyword evidence="6 8" id="KW-0472">Membrane</keyword>
<feature type="transmembrane region" description="Helical" evidence="8">
    <location>
        <begin position="321"/>
        <end position="338"/>
    </location>
</feature>
<keyword evidence="10" id="KW-1185">Reference proteome</keyword>
<evidence type="ECO:0000256" key="2">
    <source>
        <dbReference type="ARBA" id="ARBA00022448"/>
    </source>
</evidence>
<feature type="transmembrane region" description="Helical" evidence="8">
    <location>
        <begin position="21"/>
        <end position="40"/>
    </location>
</feature>
<feature type="transmembrane region" description="Helical" evidence="8">
    <location>
        <begin position="101"/>
        <end position="120"/>
    </location>
</feature>
<comment type="subcellular location">
    <subcellularLocation>
        <location evidence="1">Cell membrane</location>
        <topology evidence="1">Multi-pass membrane protein</topology>
    </subcellularLocation>
</comment>
<dbReference type="Proteomes" id="UP001059617">
    <property type="component" value="Chromosome"/>
</dbReference>
<gene>
    <name evidence="9" type="ORF">Dfulv_35555</name>
</gene>
<dbReference type="Pfam" id="PF05977">
    <property type="entry name" value="MFS_3"/>
    <property type="match status" value="1"/>
</dbReference>
<dbReference type="EMBL" id="CP073720">
    <property type="protein sequence ID" value="UWP80449.1"/>
    <property type="molecule type" value="Genomic_DNA"/>
</dbReference>
<dbReference type="SUPFAM" id="SSF103473">
    <property type="entry name" value="MFS general substrate transporter"/>
    <property type="match status" value="1"/>
</dbReference>
<dbReference type="PANTHER" id="PTHR23513">
    <property type="entry name" value="INTEGRAL MEMBRANE EFFLUX PROTEIN-RELATED"/>
    <property type="match status" value="1"/>
</dbReference>
<evidence type="ECO:0000256" key="8">
    <source>
        <dbReference type="SAM" id="Phobius"/>
    </source>
</evidence>
<reference evidence="9" key="1">
    <citation type="submission" date="2021-04" db="EMBL/GenBank/DDBJ databases">
        <authorList>
            <person name="Hartkoorn R.C."/>
            <person name="Beaudoing E."/>
            <person name="Hot D."/>
        </authorList>
    </citation>
    <scope>NUCLEOTIDE SEQUENCE</scope>
    <source>
        <strain evidence="9">NRRL B-16292</strain>
    </source>
</reference>
<keyword evidence="5 8" id="KW-1133">Transmembrane helix</keyword>
<evidence type="ECO:0000256" key="5">
    <source>
        <dbReference type="ARBA" id="ARBA00022989"/>
    </source>
</evidence>
<reference evidence="9" key="2">
    <citation type="submission" date="2022-09" db="EMBL/GenBank/DDBJ databases">
        <title>Biosynthetic gene clusters of Dactylosporangioum fulvum.</title>
        <authorList>
            <person name="Caradec T."/>
        </authorList>
    </citation>
    <scope>NUCLEOTIDE SEQUENCE</scope>
    <source>
        <strain evidence="9">NRRL B-16292</strain>
    </source>
</reference>
<dbReference type="CDD" id="cd06173">
    <property type="entry name" value="MFS_MefA_like"/>
    <property type="match status" value="1"/>
</dbReference>
<sequence length="433" mass="45288">MSARRLWTHPQARRYLTGQTLSLFGDSALWLACGIWVRTLTGSDTAAALTFVFFTAPALLAPLAGLLVDRVRRRPLLIAANLSGAAILTPLLLVHHRRDVWLIYTVMLLYGLLNVLIAPAQSALLTSLLPLNLLADANATLRTVQEGLRALAPLAGAGLFAFLGGHAVAALDMASFLAAAALTARIRITETHTLDAPTRHERPTHPLRRAAGQIGAGFKFLASIPALRRVTCASAIAAFAVGATDATTYAIISQGLHRAPQFIGVTQVAHGIGAIAGGLSAATAIRRLGETRTVVAGLVLLAAAPLCLATQWLPVVLAGKLSVGAALPWIVIAIITLLQRLAAAHLQGRVYAAFEVCATGPQTAGLALGAVLIAVLDYRFVLISGTLGLLIAAAVLVRTHIPTELPETALTASAATSTLQEPPTRWASDTQTK</sequence>
<dbReference type="InterPro" id="IPR010290">
    <property type="entry name" value="TM_effector"/>
</dbReference>
<name>A0ABY5VTP6_9ACTN</name>
<feature type="transmembrane region" description="Helical" evidence="8">
    <location>
        <begin position="380"/>
        <end position="397"/>
    </location>
</feature>
<evidence type="ECO:0000256" key="7">
    <source>
        <dbReference type="SAM" id="MobiDB-lite"/>
    </source>
</evidence>
<proteinExistence type="predicted"/>
<keyword evidence="4 8" id="KW-0812">Transmembrane</keyword>